<dbReference type="AlphaFoldDB" id="A9V5B3"/>
<dbReference type="SMART" id="SM00488">
    <property type="entry name" value="DEXDc2"/>
    <property type="match status" value="1"/>
</dbReference>
<protein>
    <recommendedName>
        <fullName evidence="13">DNA 5'-3' helicase</fullName>
        <ecNumber evidence="13">5.6.2.3</ecNumber>
    </recommendedName>
</protein>
<evidence type="ECO:0000256" key="9">
    <source>
        <dbReference type="ARBA" id="ARBA00023004"/>
    </source>
</evidence>
<keyword evidence="12" id="KW-0539">Nucleus</keyword>
<dbReference type="InParanoid" id="A9V5B3"/>
<dbReference type="STRING" id="81824.A9V5B3"/>
<feature type="compositionally biased region" description="Basic and acidic residues" evidence="15">
    <location>
        <begin position="155"/>
        <end position="165"/>
    </location>
</feature>
<dbReference type="Gene3D" id="3.40.50.300">
    <property type="entry name" value="P-loop containing nucleotide triphosphate hydrolases"/>
    <property type="match status" value="3"/>
</dbReference>
<comment type="subcellular location">
    <subcellularLocation>
        <location evidence="2">Nucleus</location>
    </subcellularLocation>
</comment>
<keyword evidence="7" id="KW-0347">Helicase</keyword>
<keyword evidence="18" id="KW-1185">Reference proteome</keyword>
<evidence type="ECO:0000313" key="17">
    <source>
        <dbReference type="EMBL" id="EDQ87249.1"/>
    </source>
</evidence>
<evidence type="ECO:0000256" key="15">
    <source>
        <dbReference type="SAM" id="MobiDB-lite"/>
    </source>
</evidence>
<evidence type="ECO:0000256" key="2">
    <source>
        <dbReference type="ARBA" id="ARBA00004123"/>
    </source>
</evidence>
<dbReference type="InterPro" id="IPR006555">
    <property type="entry name" value="ATP-dep_Helicase_C"/>
</dbReference>
<proteinExistence type="inferred from homology"/>
<dbReference type="GO" id="GO:0003677">
    <property type="term" value="F:DNA binding"/>
    <property type="evidence" value="ECO:0007669"/>
    <property type="project" value="InterPro"/>
</dbReference>
<comment type="similarity">
    <text evidence="3">Belongs to the DEAD box helicase family. DEAH subfamily. DDX11/CHL1 sub-subfamily.</text>
</comment>
<dbReference type="Proteomes" id="UP000001357">
    <property type="component" value="Unassembled WGS sequence"/>
</dbReference>
<reference evidence="17 18" key="1">
    <citation type="journal article" date="2008" name="Nature">
        <title>The genome of the choanoflagellate Monosiga brevicollis and the origin of metazoans.</title>
        <authorList>
            <consortium name="JGI Sequencing"/>
            <person name="King N."/>
            <person name="Westbrook M.J."/>
            <person name="Young S.L."/>
            <person name="Kuo A."/>
            <person name="Abedin M."/>
            <person name="Chapman J."/>
            <person name="Fairclough S."/>
            <person name="Hellsten U."/>
            <person name="Isogai Y."/>
            <person name="Letunic I."/>
            <person name="Marr M."/>
            <person name="Pincus D."/>
            <person name="Putnam N."/>
            <person name="Rokas A."/>
            <person name="Wright K.J."/>
            <person name="Zuzow R."/>
            <person name="Dirks W."/>
            <person name="Good M."/>
            <person name="Goodstein D."/>
            <person name="Lemons D."/>
            <person name="Li W."/>
            <person name="Lyons J.B."/>
            <person name="Morris A."/>
            <person name="Nichols S."/>
            <person name="Richter D.J."/>
            <person name="Salamov A."/>
            <person name="Bork P."/>
            <person name="Lim W.A."/>
            <person name="Manning G."/>
            <person name="Miller W.T."/>
            <person name="McGinnis W."/>
            <person name="Shapiro H."/>
            <person name="Tjian R."/>
            <person name="Grigoriev I.V."/>
            <person name="Rokhsar D."/>
        </authorList>
    </citation>
    <scope>NUCLEOTIDE SEQUENCE [LARGE SCALE GENOMIC DNA]</scope>
    <source>
        <strain evidence="18">MX1 / ATCC 50154</strain>
    </source>
</reference>
<evidence type="ECO:0000256" key="3">
    <source>
        <dbReference type="ARBA" id="ARBA00008435"/>
    </source>
</evidence>
<dbReference type="Pfam" id="PF13307">
    <property type="entry name" value="Helicase_C_2"/>
    <property type="match status" value="1"/>
</dbReference>
<dbReference type="EC" id="5.6.2.3" evidence="13"/>
<feature type="compositionally biased region" description="Basic and acidic residues" evidence="15">
    <location>
        <begin position="134"/>
        <end position="148"/>
    </location>
</feature>
<evidence type="ECO:0000256" key="4">
    <source>
        <dbReference type="ARBA" id="ARBA00022723"/>
    </source>
</evidence>
<dbReference type="GO" id="GO:0005634">
    <property type="term" value="C:nucleus"/>
    <property type="evidence" value="ECO:0000318"/>
    <property type="project" value="GO_Central"/>
</dbReference>
<dbReference type="GO" id="GO:0016818">
    <property type="term" value="F:hydrolase activity, acting on acid anhydrides, in phosphorus-containing anhydrides"/>
    <property type="evidence" value="ECO:0007669"/>
    <property type="project" value="InterPro"/>
</dbReference>
<gene>
    <name evidence="17" type="ORF">MONBRDRAFT_27452</name>
</gene>
<evidence type="ECO:0000313" key="18">
    <source>
        <dbReference type="Proteomes" id="UP000001357"/>
    </source>
</evidence>
<dbReference type="CDD" id="cd18788">
    <property type="entry name" value="SF2_C_XPD"/>
    <property type="match status" value="1"/>
</dbReference>
<dbReference type="SUPFAM" id="SSF52540">
    <property type="entry name" value="P-loop containing nucleoside triphosphate hydrolases"/>
    <property type="match status" value="1"/>
</dbReference>
<evidence type="ECO:0000256" key="10">
    <source>
        <dbReference type="ARBA" id="ARBA00023014"/>
    </source>
</evidence>
<dbReference type="InterPro" id="IPR013020">
    <property type="entry name" value="Rad3/Chl1-like"/>
</dbReference>
<dbReference type="InterPro" id="IPR014013">
    <property type="entry name" value="Helic_SF1/SF2_ATP-bd_DinG/Rad3"/>
</dbReference>
<dbReference type="InterPro" id="IPR027417">
    <property type="entry name" value="P-loop_NTPase"/>
</dbReference>
<dbReference type="GO" id="GO:0005524">
    <property type="term" value="F:ATP binding"/>
    <property type="evidence" value="ECO:0007669"/>
    <property type="project" value="UniProtKB-KW"/>
</dbReference>
<feature type="region of interest" description="Disordered" evidence="15">
    <location>
        <begin position="1"/>
        <end position="25"/>
    </location>
</feature>
<keyword evidence="11" id="KW-0413">Isomerase</keyword>
<feature type="compositionally biased region" description="Basic and acidic residues" evidence="15">
    <location>
        <begin position="84"/>
        <end position="99"/>
    </location>
</feature>
<comment type="cofactor">
    <cofactor evidence="1">
        <name>[4Fe-4S] cluster</name>
        <dbReference type="ChEBI" id="CHEBI:49883"/>
    </cofactor>
</comment>
<evidence type="ECO:0000256" key="12">
    <source>
        <dbReference type="ARBA" id="ARBA00023242"/>
    </source>
</evidence>
<dbReference type="GO" id="GO:0003678">
    <property type="term" value="F:DNA helicase activity"/>
    <property type="evidence" value="ECO:0000318"/>
    <property type="project" value="GO_Central"/>
</dbReference>
<dbReference type="KEGG" id="mbr:MONBRDRAFT_27452"/>
<dbReference type="GO" id="GO:0043139">
    <property type="term" value="F:5'-3' DNA helicase activity"/>
    <property type="evidence" value="ECO:0007669"/>
    <property type="project" value="UniProtKB-EC"/>
</dbReference>
<dbReference type="EMBL" id="CH991560">
    <property type="protein sequence ID" value="EDQ87249.1"/>
    <property type="molecule type" value="Genomic_DNA"/>
</dbReference>
<feature type="domain" description="Helicase ATP-binding" evidence="16">
    <location>
        <begin position="22"/>
        <end position="396"/>
    </location>
</feature>
<evidence type="ECO:0000256" key="5">
    <source>
        <dbReference type="ARBA" id="ARBA00022741"/>
    </source>
</evidence>
<dbReference type="InterPro" id="IPR010614">
    <property type="entry name" value="RAD3-like_helicase_DEAD"/>
</dbReference>
<evidence type="ECO:0000256" key="14">
    <source>
        <dbReference type="ARBA" id="ARBA00048954"/>
    </source>
</evidence>
<dbReference type="RefSeq" id="XP_001747862.1">
    <property type="nucleotide sequence ID" value="XM_001747810.1"/>
</dbReference>
<dbReference type="Pfam" id="PF06733">
    <property type="entry name" value="DEAD_2"/>
    <property type="match status" value="1"/>
</dbReference>
<dbReference type="GeneID" id="5893125"/>
<evidence type="ECO:0000256" key="11">
    <source>
        <dbReference type="ARBA" id="ARBA00023235"/>
    </source>
</evidence>
<comment type="catalytic activity">
    <reaction evidence="14">
        <text>ATP + H2O = ADP + phosphate + H(+)</text>
        <dbReference type="Rhea" id="RHEA:13065"/>
        <dbReference type="ChEBI" id="CHEBI:15377"/>
        <dbReference type="ChEBI" id="CHEBI:15378"/>
        <dbReference type="ChEBI" id="CHEBI:30616"/>
        <dbReference type="ChEBI" id="CHEBI:43474"/>
        <dbReference type="ChEBI" id="CHEBI:456216"/>
        <dbReference type="EC" id="5.6.2.3"/>
    </reaction>
</comment>
<dbReference type="PANTHER" id="PTHR11472">
    <property type="entry name" value="DNA REPAIR DEAD HELICASE RAD3/XP-D SUBFAMILY MEMBER"/>
    <property type="match status" value="1"/>
</dbReference>
<dbReference type="SMART" id="SM00491">
    <property type="entry name" value="HELICc2"/>
    <property type="match status" value="1"/>
</dbReference>
<evidence type="ECO:0000256" key="6">
    <source>
        <dbReference type="ARBA" id="ARBA00022801"/>
    </source>
</evidence>
<dbReference type="OMA" id="QTHQFRD"/>
<keyword evidence="5" id="KW-0547">Nucleotide-binding</keyword>
<feature type="compositionally biased region" description="Basic and acidic residues" evidence="15">
    <location>
        <begin position="237"/>
        <end position="259"/>
    </location>
</feature>
<keyword evidence="8" id="KW-0067">ATP-binding</keyword>
<organism evidence="17 18">
    <name type="scientific">Monosiga brevicollis</name>
    <name type="common">Choanoflagellate</name>
    <dbReference type="NCBI Taxonomy" id="81824"/>
    <lineage>
        <taxon>Eukaryota</taxon>
        <taxon>Choanoflagellata</taxon>
        <taxon>Craspedida</taxon>
        <taxon>Salpingoecidae</taxon>
        <taxon>Monosiga</taxon>
    </lineage>
</organism>
<dbReference type="NCBIfam" id="TIGR00604">
    <property type="entry name" value="rad3"/>
    <property type="match status" value="1"/>
</dbReference>
<name>A9V5B3_MONBE</name>
<dbReference type="PROSITE" id="PS51193">
    <property type="entry name" value="HELICASE_ATP_BIND_2"/>
    <property type="match status" value="1"/>
</dbReference>
<feature type="compositionally biased region" description="Polar residues" evidence="15">
    <location>
        <begin position="104"/>
        <end position="119"/>
    </location>
</feature>
<feature type="region of interest" description="Disordered" evidence="15">
    <location>
        <begin position="237"/>
        <end position="271"/>
    </location>
</feature>
<evidence type="ECO:0000256" key="13">
    <source>
        <dbReference type="ARBA" id="ARBA00044969"/>
    </source>
</evidence>
<dbReference type="GO" id="GO:0046872">
    <property type="term" value="F:metal ion binding"/>
    <property type="evidence" value="ECO:0007669"/>
    <property type="project" value="UniProtKB-KW"/>
</dbReference>
<accession>A9V5B3</accession>
<dbReference type="GO" id="GO:0006139">
    <property type="term" value="P:nucleobase-containing compound metabolic process"/>
    <property type="evidence" value="ECO:0007669"/>
    <property type="project" value="InterPro"/>
</dbReference>
<dbReference type="PANTHER" id="PTHR11472:SF41">
    <property type="entry name" value="ATP-DEPENDENT DNA HELICASE DDX11-RELATED"/>
    <property type="match status" value="1"/>
</dbReference>
<sequence length="812" mass="90916">MATAPAPAGGPSPNEQPKPLATPVDFAFPFEPYSIQRDFMHRLYETIEQGGLGIFESPTGTGKSLSLLCGALRWLRDHEQRMHDHLQEQLQSPDRRPDTAKAGPSTNSGQPSWITTQAQKSRRLEALQDEIERQERLQTKQSRLERLRAKSAQQRLERSASREAPHTSSGRIDPLAGLDHLSKPALPVEVDECWLGDYESEDEGFDSQTQDEHSDNAEAHATKLGDLSRINEKCMDMQKDQREARQDPDADEAPMDKRAKAPAPGCPMLAAPSMKSLPDRALLQPLDVEELAAMASREKACAYYAARKAVAPAELVVVPYNMLLHKSTRLASGLQLTNNVVIIDEAHNLMDTIANIHSVTVTGDILLGAHRDLLEYCQRYKARLKAKNLMYVKQLLFTLKRWLMAVKKADGLESQTDSERLQPVNEFLFATETDHVNLFKLLTFCERSEISRKLLGFAERRARQAGQVCGSETGSKHLSPLRVVETLFQALSNSNRDGRVLVKQAHSGLKQSFIRFLLLNPAVYFEEILQSARAVIVAGGTMSPVTDFVEQLTTQATKSVAVHHFACGHVVPSSHLCPIVLTQTSNRQPLRLTFSTRQSEAMMRELGESLIRVAATVPAGLVVFFPSYEYEQKLVEFWTRQGVLRKFERHKPIFREPRAGKDVDVVLQQYATAIQKGGAALFSVVGGKLSEGINFKDDLGRCVVMVGMPYPNLHSKELQEKMAFLRSQPASGSVDKGQEYYENLCLKAVNQSIGRAIRHRGDFAAVIMLDERYATPRVRNKLPGWMMSNLKVTPTVAQLEDHLKEFFIRMQE</sequence>
<keyword evidence="4" id="KW-0479">Metal-binding</keyword>
<feature type="region of interest" description="Disordered" evidence="15">
    <location>
        <begin position="84"/>
        <end position="120"/>
    </location>
</feature>
<feature type="region of interest" description="Disordered" evidence="15">
    <location>
        <begin position="134"/>
        <end position="178"/>
    </location>
</feature>
<dbReference type="GO" id="GO:0051536">
    <property type="term" value="F:iron-sulfur cluster binding"/>
    <property type="evidence" value="ECO:0007669"/>
    <property type="project" value="UniProtKB-KW"/>
</dbReference>
<keyword evidence="6" id="KW-0378">Hydrolase</keyword>
<evidence type="ECO:0000259" key="16">
    <source>
        <dbReference type="PROSITE" id="PS51193"/>
    </source>
</evidence>
<evidence type="ECO:0000256" key="8">
    <source>
        <dbReference type="ARBA" id="ARBA00022840"/>
    </source>
</evidence>
<keyword evidence="9" id="KW-0408">Iron</keyword>
<dbReference type="GO" id="GO:0034085">
    <property type="term" value="P:establishment of sister chromatid cohesion"/>
    <property type="evidence" value="ECO:0000318"/>
    <property type="project" value="GO_Central"/>
</dbReference>
<dbReference type="InterPro" id="IPR006554">
    <property type="entry name" value="Helicase-like_DEXD_c2"/>
</dbReference>
<keyword evidence="10" id="KW-0411">Iron-sulfur</keyword>
<dbReference type="FunCoup" id="A9V5B3">
    <property type="interactions" value="1013"/>
</dbReference>
<evidence type="ECO:0000256" key="7">
    <source>
        <dbReference type="ARBA" id="ARBA00022806"/>
    </source>
</evidence>
<dbReference type="FunFam" id="3.40.50.300:FF:001372">
    <property type="entry name" value="ATP-dependent DNA helicase chl1"/>
    <property type="match status" value="1"/>
</dbReference>
<dbReference type="eggNOG" id="KOG1133">
    <property type="taxonomic scope" value="Eukaryota"/>
</dbReference>
<dbReference type="InterPro" id="IPR045028">
    <property type="entry name" value="DinG/Rad3-like"/>
</dbReference>
<evidence type="ECO:0000256" key="1">
    <source>
        <dbReference type="ARBA" id="ARBA00001966"/>
    </source>
</evidence>